<dbReference type="AlphaFoldDB" id="A0AAN0JI13"/>
<dbReference type="RefSeq" id="XP_019856670.1">
    <property type="nucleotide sequence ID" value="XM_020001111.1"/>
</dbReference>
<dbReference type="Gene3D" id="1.25.40.970">
    <property type="match status" value="1"/>
</dbReference>
<dbReference type="Gene3D" id="1.10.220.160">
    <property type="match status" value="1"/>
</dbReference>
<evidence type="ECO:0000256" key="2">
    <source>
        <dbReference type="ARBA" id="ARBA00022771"/>
    </source>
</evidence>
<organism evidence="7 8">
    <name type="scientific">Amphimedon queenslandica</name>
    <name type="common">Sponge</name>
    <dbReference type="NCBI Taxonomy" id="400682"/>
    <lineage>
        <taxon>Eukaryota</taxon>
        <taxon>Metazoa</taxon>
        <taxon>Porifera</taxon>
        <taxon>Demospongiae</taxon>
        <taxon>Heteroscleromorpha</taxon>
        <taxon>Haplosclerida</taxon>
        <taxon>Niphatidae</taxon>
        <taxon>Amphimedon</taxon>
    </lineage>
</organism>
<dbReference type="KEGG" id="aqu:105314082"/>
<dbReference type="InterPro" id="IPR002893">
    <property type="entry name" value="Znf_MYND"/>
</dbReference>
<evidence type="ECO:0000259" key="6">
    <source>
        <dbReference type="PROSITE" id="PS50865"/>
    </source>
</evidence>
<dbReference type="EnsemblMetazoa" id="XM_020001111.1">
    <property type="protein sequence ID" value="XP_019856670.1"/>
    <property type="gene ID" value="LOC105314082"/>
</dbReference>
<evidence type="ECO:0000256" key="4">
    <source>
        <dbReference type="PROSITE-ProRule" id="PRU00134"/>
    </source>
</evidence>
<dbReference type="GO" id="GO:0005634">
    <property type="term" value="C:nucleus"/>
    <property type="evidence" value="ECO:0007669"/>
    <property type="project" value="TreeGrafter"/>
</dbReference>
<keyword evidence="8" id="KW-1185">Reference proteome</keyword>
<protein>
    <recommendedName>
        <fullName evidence="9">MYND-type domain-containing protein</fullName>
    </recommendedName>
</protein>
<accession>A0AAN0JI13</accession>
<keyword evidence="1" id="KW-0479">Metal-binding</keyword>
<evidence type="ECO:0008006" key="9">
    <source>
        <dbReference type="Google" id="ProtNLM"/>
    </source>
</evidence>
<proteinExistence type="predicted"/>
<evidence type="ECO:0000256" key="3">
    <source>
        <dbReference type="ARBA" id="ARBA00022833"/>
    </source>
</evidence>
<dbReference type="PANTHER" id="PTHR12197:SF251">
    <property type="entry name" value="EG:BACR7C10.4 PROTEIN"/>
    <property type="match status" value="1"/>
</dbReference>
<dbReference type="GeneID" id="105314082"/>
<dbReference type="PANTHER" id="PTHR12197">
    <property type="entry name" value="HISTONE-LYSINE N-METHYLTRANSFERASE SMYD"/>
    <property type="match status" value="1"/>
</dbReference>
<dbReference type="Pfam" id="PF00856">
    <property type="entry name" value="SET"/>
    <property type="match status" value="1"/>
</dbReference>
<dbReference type="InterPro" id="IPR046341">
    <property type="entry name" value="SET_dom_sf"/>
</dbReference>
<sequence length="371" mass="42454">MSTSSTFLPSFLELKETEEYGRGVYSVKELSPGTDVIVGDPLAHVISSHEREMYCHHCLKKERSLKKCGQCKFVWYCSRACQREDWLYHKVECAGISRISPSIPTDTVRLIVRLLVRRSNGTSTVTSLPKGAQWDMDILTTHAPRYNEELKQSIGEQVFGAKLLMSDSKEYNPEVAFSIACKMISNSFSILDWEMNSIGSGVYILPALLNHSCDPNVIALFEGPKMRLRTTKKIFENEQLFVSYTDLLETRERRQRHLQKYYLFSCNCPRCSSEFSGSLDEKLIKTAADLKESDRKTLYKDGFSKLDEAENVKKKGDWAALESLASEYLTKHSSRLGDTNILIVKMRECLMDSYIEQQKWREALQVAVTLK</sequence>
<evidence type="ECO:0000313" key="7">
    <source>
        <dbReference type="EnsemblMetazoa" id="XP_019856670.1"/>
    </source>
</evidence>
<dbReference type="Gene3D" id="6.10.140.2220">
    <property type="match status" value="1"/>
</dbReference>
<feature type="domain" description="SET" evidence="5">
    <location>
        <begin position="10"/>
        <end position="245"/>
    </location>
</feature>
<evidence type="ECO:0000256" key="1">
    <source>
        <dbReference type="ARBA" id="ARBA00022723"/>
    </source>
</evidence>
<evidence type="ECO:0000313" key="8">
    <source>
        <dbReference type="Proteomes" id="UP000007879"/>
    </source>
</evidence>
<keyword evidence="3" id="KW-0862">Zinc</keyword>
<feature type="domain" description="MYND-type" evidence="6">
    <location>
        <begin position="55"/>
        <end position="93"/>
    </location>
</feature>
<reference evidence="8" key="1">
    <citation type="journal article" date="2010" name="Nature">
        <title>The Amphimedon queenslandica genome and the evolution of animal complexity.</title>
        <authorList>
            <person name="Srivastava M."/>
            <person name="Simakov O."/>
            <person name="Chapman J."/>
            <person name="Fahey B."/>
            <person name="Gauthier M.E."/>
            <person name="Mitros T."/>
            <person name="Richards G.S."/>
            <person name="Conaco C."/>
            <person name="Dacre M."/>
            <person name="Hellsten U."/>
            <person name="Larroux C."/>
            <person name="Putnam N.H."/>
            <person name="Stanke M."/>
            <person name="Adamska M."/>
            <person name="Darling A."/>
            <person name="Degnan S.M."/>
            <person name="Oakley T.H."/>
            <person name="Plachetzki D.C."/>
            <person name="Zhai Y."/>
            <person name="Adamski M."/>
            <person name="Calcino A."/>
            <person name="Cummins S.F."/>
            <person name="Goodstein D.M."/>
            <person name="Harris C."/>
            <person name="Jackson D.J."/>
            <person name="Leys S.P."/>
            <person name="Shu S."/>
            <person name="Woodcroft B.J."/>
            <person name="Vervoort M."/>
            <person name="Kosik K.S."/>
            <person name="Manning G."/>
            <person name="Degnan B.M."/>
            <person name="Rokhsar D.S."/>
        </authorList>
    </citation>
    <scope>NUCLEOTIDE SEQUENCE [LARGE SCALE GENOMIC DNA]</scope>
</reference>
<dbReference type="PROSITE" id="PS50865">
    <property type="entry name" value="ZF_MYND_2"/>
    <property type="match status" value="1"/>
</dbReference>
<evidence type="ECO:0000259" key="5">
    <source>
        <dbReference type="PROSITE" id="PS50280"/>
    </source>
</evidence>
<dbReference type="InterPro" id="IPR001214">
    <property type="entry name" value="SET_dom"/>
</dbReference>
<dbReference type="Gene3D" id="2.170.270.10">
    <property type="entry name" value="SET domain"/>
    <property type="match status" value="1"/>
</dbReference>
<keyword evidence="2 4" id="KW-0863">Zinc-finger</keyword>
<reference evidence="7" key="2">
    <citation type="submission" date="2024-06" db="UniProtKB">
        <authorList>
            <consortium name="EnsemblMetazoa"/>
        </authorList>
    </citation>
    <scope>IDENTIFICATION</scope>
</reference>
<dbReference type="PROSITE" id="PS50280">
    <property type="entry name" value="SET"/>
    <property type="match status" value="1"/>
</dbReference>
<dbReference type="InterPro" id="IPR050869">
    <property type="entry name" value="H3K4_H4K5_MeTrfase"/>
</dbReference>
<dbReference type="GO" id="GO:0008270">
    <property type="term" value="F:zinc ion binding"/>
    <property type="evidence" value="ECO:0007669"/>
    <property type="project" value="UniProtKB-KW"/>
</dbReference>
<dbReference type="Pfam" id="PF01753">
    <property type="entry name" value="zf-MYND"/>
    <property type="match status" value="1"/>
</dbReference>
<name>A0AAN0JI13_AMPQE</name>
<dbReference type="Proteomes" id="UP000007879">
    <property type="component" value="Unassembled WGS sequence"/>
</dbReference>
<dbReference type="SUPFAM" id="SSF82199">
    <property type="entry name" value="SET domain"/>
    <property type="match status" value="1"/>
</dbReference>
<dbReference type="PROSITE" id="PS01360">
    <property type="entry name" value="ZF_MYND_1"/>
    <property type="match status" value="1"/>
</dbReference>